<proteinExistence type="predicted"/>
<gene>
    <name evidence="2" type="ORF">CN97_18680</name>
</gene>
<keyword evidence="3" id="KW-1185">Reference proteome</keyword>
<dbReference type="Proteomes" id="UP000028826">
    <property type="component" value="Unassembled WGS sequence"/>
</dbReference>
<dbReference type="InterPro" id="IPR003018">
    <property type="entry name" value="GAF"/>
</dbReference>
<evidence type="ECO:0000259" key="1">
    <source>
        <dbReference type="Pfam" id="PF13185"/>
    </source>
</evidence>
<feature type="domain" description="GAF" evidence="1">
    <location>
        <begin position="45"/>
        <end position="113"/>
    </location>
</feature>
<dbReference type="EMBL" id="JGYG01000008">
    <property type="protein sequence ID" value="KFI28310.1"/>
    <property type="molecule type" value="Genomic_DNA"/>
</dbReference>
<dbReference type="OrthoDB" id="9148869at2"/>
<protein>
    <recommendedName>
        <fullName evidence="1">GAF domain-containing protein</fullName>
    </recommendedName>
</protein>
<organism evidence="2 3">
    <name type="scientific">Haematobacter massiliensis</name>
    <dbReference type="NCBI Taxonomy" id="195105"/>
    <lineage>
        <taxon>Bacteria</taxon>
        <taxon>Pseudomonadati</taxon>
        <taxon>Pseudomonadota</taxon>
        <taxon>Alphaproteobacteria</taxon>
        <taxon>Rhodobacterales</taxon>
        <taxon>Paracoccaceae</taxon>
        <taxon>Haematobacter</taxon>
    </lineage>
</organism>
<reference evidence="2 3" key="1">
    <citation type="submission" date="2014-03" db="EMBL/GenBank/DDBJ databases">
        <title>Genome of Haematobacter massiliensis CCUG 47968.</title>
        <authorList>
            <person name="Wang D."/>
            <person name="Wang G."/>
        </authorList>
    </citation>
    <scope>NUCLEOTIDE SEQUENCE [LARGE SCALE GENOMIC DNA]</scope>
    <source>
        <strain evidence="2 3">CCUG 47968</strain>
    </source>
</reference>
<dbReference type="STRING" id="195105.CN97_18680"/>
<dbReference type="eggNOG" id="COG2203">
    <property type="taxonomic scope" value="Bacteria"/>
</dbReference>
<dbReference type="Gene3D" id="3.30.450.40">
    <property type="match status" value="1"/>
</dbReference>
<name>A0A086Y210_9RHOB</name>
<sequence length="315" mass="31961">MDAAAIQQAAAPAAFIQATEVWTPHPGSGRLTRSGGLYGALAAFDETSAGESFGKGEGLPGRAWAEARPVLMHDLTDPAFRRGAAAAASGLGAALAVPVFCGEALKGVLVMFFAAAEQGVGAVEIWSEDGDALRLEAGFYGAATAFREASEQVAFRRGQGLPGGVWGANAPILLHGLGRSPGFLRAAAARAAGLDTGLGLPIPTPSGAAHVLTLLSAPATPVARRFEIWRVASGRSGRAASAALIDGFCDTEGAIFDSDRQVQPWQGAVGQAMATGAPVVEAAPAALPGAPRFAGVVALPQHVHGEVARVVAWFL</sequence>
<evidence type="ECO:0000313" key="3">
    <source>
        <dbReference type="Proteomes" id="UP000028826"/>
    </source>
</evidence>
<dbReference type="SUPFAM" id="SSF55781">
    <property type="entry name" value="GAF domain-like"/>
    <property type="match status" value="1"/>
</dbReference>
<dbReference type="AlphaFoldDB" id="A0A086Y210"/>
<comment type="caution">
    <text evidence="2">The sequence shown here is derived from an EMBL/GenBank/DDBJ whole genome shotgun (WGS) entry which is preliminary data.</text>
</comment>
<dbReference type="InterPro" id="IPR029016">
    <property type="entry name" value="GAF-like_dom_sf"/>
</dbReference>
<dbReference type="RefSeq" id="WP_051911217.1">
    <property type="nucleotide sequence ID" value="NZ_CAMIFG010000018.1"/>
</dbReference>
<evidence type="ECO:0000313" key="2">
    <source>
        <dbReference type="EMBL" id="KFI28310.1"/>
    </source>
</evidence>
<accession>A0A086Y210</accession>
<dbReference type="Pfam" id="PF13185">
    <property type="entry name" value="GAF_2"/>
    <property type="match status" value="1"/>
</dbReference>